<reference evidence="5" key="1">
    <citation type="journal article" date="2019" name="Int. J. Syst. Evol. Microbiol.">
        <title>The Global Catalogue of Microorganisms (GCM) 10K type strain sequencing project: providing services to taxonomists for standard genome sequencing and annotation.</title>
        <authorList>
            <consortium name="The Broad Institute Genomics Platform"/>
            <consortium name="The Broad Institute Genome Sequencing Center for Infectious Disease"/>
            <person name="Wu L."/>
            <person name="Ma J."/>
        </authorList>
    </citation>
    <scope>NUCLEOTIDE SEQUENCE [LARGE SCALE GENOMIC DNA]</scope>
    <source>
        <strain evidence="5">NCAIM B.02333</strain>
    </source>
</reference>
<organism evidence="4 5">
    <name type="scientific">Aquipuribacter hungaricus</name>
    <dbReference type="NCBI Taxonomy" id="545624"/>
    <lineage>
        <taxon>Bacteria</taxon>
        <taxon>Bacillati</taxon>
        <taxon>Actinomycetota</taxon>
        <taxon>Actinomycetes</taxon>
        <taxon>Micrococcales</taxon>
        <taxon>Intrasporangiaceae</taxon>
        <taxon>Aquipuribacter</taxon>
    </lineage>
</organism>
<dbReference type="InterPro" id="IPR010099">
    <property type="entry name" value="SDR39U1"/>
</dbReference>
<dbReference type="InterPro" id="IPR001509">
    <property type="entry name" value="Epimerase_deHydtase"/>
</dbReference>
<evidence type="ECO:0000259" key="3">
    <source>
        <dbReference type="Pfam" id="PF08338"/>
    </source>
</evidence>
<proteinExistence type="inferred from homology"/>
<dbReference type="PANTHER" id="PTHR11092">
    <property type="entry name" value="SUGAR NUCLEOTIDE EPIMERASE RELATED"/>
    <property type="match status" value="1"/>
</dbReference>
<keyword evidence="5" id="KW-1185">Reference proteome</keyword>
<evidence type="ECO:0000256" key="1">
    <source>
        <dbReference type="ARBA" id="ARBA00009353"/>
    </source>
</evidence>
<dbReference type="EMBL" id="JBHRWW010000003">
    <property type="protein sequence ID" value="MFC3688099.1"/>
    <property type="molecule type" value="Genomic_DNA"/>
</dbReference>
<dbReference type="Gene3D" id="3.40.50.720">
    <property type="entry name" value="NAD(P)-binding Rossmann-like Domain"/>
    <property type="match status" value="1"/>
</dbReference>
<dbReference type="Pfam" id="PF01370">
    <property type="entry name" value="Epimerase"/>
    <property type="match status" value="1"/>
</dbReference>
<dbReference type="InterPro" id="IPR013549">
    <property type="entry name" value="DUF1731"/>
</dbReference>
<evidence type="ECO:0000313" key="4">
    <source>
        <dbReference type="EMBL" id="MFC3688099.1"/>
    </source>
</evidence>
<feature type="domain" description="DUF1731" evidence="3">
    <location>
        <begin position="247"/>
        <end position="293"/>
    </location>
</feature>
<protein>
    <submittedName>
        <fullName evidence="4">TIGR01777 family oxidoreductase</fullName>
    </submittedName>
</protein>
<evidence type="ECO:0000259" key="2">
    <source>
        <dbReference type="Pfam" id="PF01370"/>
    </source>
</evidence>
<gene>
    <name evidence="4" type="ORF">ACFOLH_07070</name>
</gene>
<accession>A0ABV7WFE3</accession>
<dbReference type="InterPro" id="IPR036291">
    <property type="entry name" value="NAD(P)-bd_dom_sf"/>
</dbReference>
<dbReference type="PANTHER" id="PTHR11092:SF0">
    <property type="entry name" value="EPIMERASE FAMILY PROTEIN SDR39U1"/>
    <property type="match status" value="1"/>
</dbReference>
<dbReference type="NCBIfam" id="TIGR01777">
    <property type="entry name" value="yfcH"/>
    <property type="match status" value="1"/>
</dbReference>
<dbReference type="Proteomes" id="UP001595685">
    <property type="component" value="Unassembled WGS sequence"/>
</dbReference>
<comment type="caution">
    <text evidence="4">The sequence shown here is derived from an EMBL/GenBank/DDBJ whole genome shotgun (WGS) entry which is preliminary data.</text>
</comment>
<dbReference type="SUPFAM" id="SSF51735">
    <property type="entry name" value="NAD(P)-binding Rossmann-fold domains"/>
    <property type="match status" value="1"/>
</dbReference>
<dbReference type="RefSeq" id="WP_340295931.1">
    <property type="nucleotide sequence ID" value="NZ_JBBEOI010000351.1"/>
</dbReference>
<dbReference type="Pfam" id="PF08338">
    <property type="entry name" value="DUF1731"/>
    <property type="match status" value="1"/>
</dbReference>
<evidence type="ECO:0000313" key="5">
    <source>
        <dbReference type="Proteomes" id="UP001595685"/>
    </source>
</evidence>
<comment type="similarity">
    <text evidence="1">Belongs to the NAD(P)-dependent epimerase/dehydratase family. SDR39U1 subfamily.</text>
</comment>
<name>A0ABV7WFE3_9MICO</name>
<feature type="domain" description="NAD-dependent epimerase/dehydratase" evidence="2">
    <location>
        <begin position="3"/>
        <end position="221"/>
    </location>
</feature>
<sequence>MKVAVTGASGLIGSALVPSLQASGHEVLRLVRRPAAGPDECTWDPSGGTVDLARLAGTDAVVHLAGAGVGDKRWTEKYKQTILRSRVDGTRTIVRAMTALDRPPSVLLSGSAVGYYGDRGEEVLLETSARGEGFLADVVTAWEAETAPAAAAGIRVALLRTGLVMATGGGAFGRLLPIIKAGVGGQIGDGRMWWPWITLLDEVRAIEHLLENEVSGPVNLGAPQPARNADVTRAVGKALGRPTIVPVPSFALRVVLGEFSSDVTGSQRMIPEVLTASGFDFAHPDVESAARWLAEQ</sequence>